<dbReference type="InterPro" id="IPR020904">
    <property type="entry name" value="Sc_DH/Rdtase_CS"/>
</dbReference>
<dbReference type="Proteomes" id="UP000242972">
    <property type="component" value="Unassembled WGS sequence"/>
</dbReference>
<comment type="similarity">
    <text evidence="1">Belongs to the short-chain dehydrogenases/reductases (SDR) family.</text>
</comment>
<keyword evidence="2" id="KW-0560">Oxidoreductase</keyword>
<protein>
    <submittedName>
        <fullName evidence="4">Short-chain dehydrogenase</fullName>
    </submittedName>
</protein>
<dbReference type="SUPFAM" id="SSF51735">
    <property type="entry name" value="NAD(P)-binding Rossmann-fold domains"/>
    <property type="match status" value="1"/>
</dbReference>
<dbReference type="InterPro" id="IPR050259">
    <property type="entry name" value="SDR"/>
</dbReference>
<dbReference type="Gene3D" id="3.40.50.720">
    <property type="entry name" value="NAD(P)-binding Rossmann-like Domain"/>
    <property type="match status" value="1"/>
</dbReference>
<dbReference type="PROSITE" id="PS00061">
    <property type="entry name" value="ADH_SHORT"/>
    <property type="match status" value="1"/>
</dbReference>
<dbReference type="GO" id="GO:0016491">
    <property type="term" value="F:oxidoreductase activity"/>
    <property type="evidence" value="ECO:0007669"/>
    <property type="project" value="UniProtKB-KW"/>
</dbReference>
<evidence type="ECO:0000313" key="4">
    <source>
        <dbReference type="EMBL" id="PSR30283.1"/>
    </source>
</evidence>
<dbReference type="EMBL" id="PXYW01000082">
    <property type="protein sequence ID" value="PSR30283.1"/>
    <property type="molecule type" value="Genomic_DNA"/>
</dbReference>
<dbReference type="PRINTS" id="PR00080">
    <property type="entry name" value="SDRFAMILY"/>
</dbReference>
<dbReference type="InterPro" id="IPR002347">
    <property type="entry name" value="SDR_fam"/>
</dbReference>
<dbReference type="FunFam" id="3.40.50.720:FF:000173">
    <property type="entry name" value="3-oxoacyl-[acyl-carrier protein] reductase"/>
    <property type="match status" value="1"/>
</dbReference>
<gene>
    <name evidence="4" type="ORF">C7B46_18090</name>
</gene>
<proteinExistence type="inferred from homology"/>
<sequence>MQGGNRVAVITGAGSGSGIGFATATYLAELGVRVAILATTERIHQRRQELENMGYSALSLMADLTDWRQVQNSFQEVASQWGHIDILVNNAGMAQVNNPELSRLTWEYSDEEWDQEINRNLKIPFLCVRAAVPLLKTRAAGRIINVASVTGPLVANPLEAPYAAAKSGLMGLTRVLALELAEFNITVNAVAPGWISTGSSTPRERVAGRYSPLKRPGTPREVASAIAWLSSPDASYVTGQMIVVDGGNSVVEDKSPQ</sequence>
<dbReference type="CDD" id="cd05233">
    <property type="entry name" value="SDR_c"/>
    <property type="match status" value="1"/>
</dbReference>
<dbReference type="AlphaFoldDB" id="A0A2T2X705"/>
<evidence type="ECO:0000313" key="5">
    <source>
        <dbReference type="Proteomes" id="UP000242972"/>
    </source>
</evidence>
<dbReference type="PANTHER" id="PTHR42879">
    <property type="entry name" value="3-OXOACYL-(ACYL-CARRIER-PROTEIN) REDUCTASE"/>
    <property type="match status" value="1"/>
</dbReference>
<evidence type="ECO:0000256" key="3">
    <source>
        <dbReference type="ARBA" id="ARBA00023221"/>
    </source>
</evidence>
<dbReference type="GO" id="GO:0008202">
    <property type="term" value="P:steroid metabolic process"/>
    <property type="evidence" value="ECO:0007669"/>
    <property type="project" value="UniProtKB-KW"/>
</dbReference>
<evidence type="ECO:0000256" key="2">
    <source>
        <dbReference type="ARBA" id="ARBA00023002"/>
    </source>
</evidence>
<dbReference type="Pfam" id="PF13561">
    <property type="entry name" value="adh_short_C2"/>
    <property type="match status" value="1"/>
</dbReference>
<dbReference type="PANTHER" id="PTHR42879:SF2">
    <property type="entry name" value="3-OXOACYL-[ACYL-CARRIER-PROTEIN] REDUCTASE FABG"/>
    <property type="match status" value="1"/>
</dbReference>
<comment type="caution">
    <text evidence="4">The sequence shown here is derived from an EMBL/GenBank/DDBJ whole genome shotgun (WGS) entry which is preliminary data.</text>
</comment>
<keyword evidence="3" id="KW-0443">Lipid metabolism</keyword>
<dbReference type="GO" id="GO:0032787">
    <property type="term" value="P:monocarboxylic acid metabolic process"/>
    <property type="evidence" value="ECO:0007669"/>
    <property type="project" value="UniProtKB-ARBA"/>
</dbReference>
<dbReference type="InterPro" id="IPR036291">
    <property type="entry name" value="NAD(P)-bd_dom_sf"/>
</dbReference>
<name>A0A2T2X705_9FIRM</name>
<reference evidence="4 5" key="1">
    <citation type="journal article" date="2014" name="BMC Genomics">
        <title>Comparison of environmental and isolate Sulfobacillus genomes reveals diverse carbon, sulfur, nitrogen, and hydrogen metabolisms.</title>
        <authorList>
            <person name="Justice N.B."/>
            <person name="Norman A."/>
            <person name="Brown C.T."/>
            <person name="Singh A."/>
            <person name="Thomas B.C."/>
            <person name="Banfield J.F."/>
        </authorList>
    </citation>
    <scope>NUCLEOTIDE SEQUENCE [LARGE SCALE GENOMIC DNA]</scope>
    <source>
        <strain evidence="4">AMDSBA4</strain>
    </source>
</reference>
<keyword evidence="3" id="KW-0753">Steroid metabolism</keyword>
<dbReference type="PRINTS" id="PR00081">
    <property type="entry name" value="GDHRDH"/>
</dbReference>
<organism evidence="4 5">
    <name type="scientific">Sulfobacillus benefaciens</name>
    <dbReference type="NCBI Taxonomy" id="453960"/>
    <lineage>
        <taxon>Bacteria</taxon>
        <taxon>Bacillati</taxon>
        <taxon>Bacillota</taxon>
        <taxon>Clostridia</taxon>
        <taxon>Eubacteriales</taxon>
        <taxon>Clostridiales Family XVII. Incertae Sedis</taxon>
        <taxon>Sulfobacillus</taxon>
    </lineage>
</organism>
<accession>A0A2T2X705</accession>
<evidence type="ECO:0000256" key="1">
    <source>
        <dbReference type="ARBA" id="ARBA00006484"/>
    </source>
</evidence>